<dbReference type="Pfam" id="PF00535">
    <property type="entry name" value="Glycos_transf_2"/>
    <property type="match status" value="1"/>
</dbReference>
<feature type="domain" description="TarS/TarP linker" evidence="4">
    <location>
        <begin position="216"/>
        <end position="308"/>
    </location>
</feature>
<dbReference type="InterPro" id="IPR029044">
    <property type="entry name" value="Nucleotide-diphossugar_trans"/>
</dbReference>
<dbReference type="AlphaFoldDB" id="A0A7W5YR77"/>
<feature type="domain" description="Glycosyltransferase 2-like" evidence="3">
    <location>
        <begin position="4"/>
        <end position="125"/>
    </location>
</feature>
<evidence type="ECO:0000259" key="4">
    <source>
        <dbReference type="Pfam" id="PF22181"/>
    </source>
</evidence>
<dbReference type="InterPro" id="IPR054028">
    <property type="entry name" value="TarS/TarP_linker"/>
</dbReference>
<keyword evidence="6" id="KW-1185">Reference proteome</keyword>
<comment type="caution">
    <text evidence="5">The sequence shown here is derived from an EMBL/GenBank/DDBJ whole genome shotgun (WGS) entry which is preliminary data.</text>
</comment>
<evidence type="ECO:0000256" key="2">
    <source>
        <dbReference type="ARBA" id="ARBA00022679"/>
    </source>
</evidence>
<dbReference type="InterPro" id="IPR001173">
    <property type="entry name" value="Glyco_trans_2-like"/>
</dbReference>
<dbReference type="CDD" id="cd00761">
    <property type="entry name" value="Glyco_tranf_GTA_type"/>
    <property type="match status" value="1"/>
</dbReference>
<keyword evidence="1" id="KW-0328">Glycosyltransferase</keyword>
<dbReference type="PANTHER" id="PTHR22916">
    <property type="entry name" value="GLYCOSYLTRANSFERASE"/>
    <property type="match status" value="1"/>
</dbReference>
<dbReference type="RefSeq" id="WP_183655335.1">
    <property type="nucleotide sequence ID" value="NZ_JACIBV010000001.1"/>
</dbReference>
<dbReference type="Pfam" id="PF22181">
    <property type="entry name" value="TarS_linker"/>
    <property type="match status" value="1"/>
</dbReference>
<proteinExistence type="predicted"/>
<sequence length="662" mass="73108">MKVSVIVNVHNPGNTADACIRSVLEQTLPPDDYEVIFVDDGSTDGIAERLDTVASARPNVRVLHLPHTGSVMRGRNVGVASATGDYVYLLDQRDRLERGALKLMYERAVECDSDVLIGRLVRDGGRPIAAFEVNRARADVVRDKLLTLLTPHKLCRKAFLEEHMIGFAVPGGKVAEQTFSVRAYLAAKVVTVLADEVCCHLGEPEERPDDEPLVVAAELRALLDVIDAGTEAGRQRDKMYAHWFRSTVLRLFRSARFTRSSVDRGLVFTTFRALTLERFPERLDRYLPVHLRAMAVLLRAGRLDQLISFGADSRRSALRTDLSEVSWVGGVLELGLAVEIYTHAGEPARFREDGDRLHWRPPGSVDHTLLPDEVTDVTDAVARARIDVYLRHQDTGDVYFVPATSEAVRIHERGRVRVQVHGRARVDVATGAVGEPLPSGQWEIHVRMYGGAHRASSRISRPDGPLTCLGVLAEHPRRRLVVPCWSDSGELGLCVEPRSFSESIALVSAAATVTKREGHVFVVVPVPYVPPSGGPALELVLRDTSRRAREVSVPALVEPGLPGKTAGQLVAKVPVKRFMPGPEHVGPGAWLTSLRAEDSETGLRFALEMRRGRVEVRPATAVDPEYNPLGHDTALRRLARRVPGARYAVRLVRASTHRYLRD</sequence>
<evidence type="ECO:0000313" key="5">
    <source>
        <dbReference type="EMBL" id="MBB3730522.1"/>
    </source>
</evidence>
<gene>
    <name evidence="5" type="ORF">FHR33_006382</name>
</gene>
<reference evidence="5 6" key="1">
    <citation type="submission" date="2020-08" db="EMBL/GenBank/DDBJ databases">
        <title>Sequencing the genomes of 1000 actinobacteria strains.</title>
        <authorList>
            <person name="Klenk H.-P."/>
        </authorList>
    </citation>
    <scope>NUCLEOTIDE SEQUENCE [LARGE SCALE GENOMIC DNA]</scope>
    <source>
        <strain evidence="5 6">DSM 44320</strain>
    </source>
</reference>
<dbReference type="EMBL" id="JACIBV010000001">
    <property type="protein sequence ID" value="MBB3730522.1"/>
    <property type="molecule type" value="Genomic_DNA"/>
</dbReference>
<name>A0A7W5YR77_9ACTN</name>
<organism evidence="5 6">
    <name type="scientific">Nonomuraea dietziae</name>
    <dbReference type="NCBI Taxonomy" id="65515"/>
    <lineage>
        <taxon>Bacteria</taxon>
        <taxon>Bacillati</taxon>
        <taxon>Actinomycetota</taxon>
        <taxon>Actinomycetes</taxon>
        <taxon>Streptosporangiales</taxon>
        <taxon>Streptosporangiaceae</taxon>
        <taxon>Nonomuraea</taxon>
    </lineage>
</organism>
<protein>
    <submittedName>
        <fullName evidence="5">Uncharacterized protein</fullName>
    </submittedName>
</protein>
<dbReference type="Gene3D" id="3.90.550.10">
    <property type="entry name" value="Spore Coat Polysaccharide Biosynthesis Protein SpsA, Chain A"/>
    <property type="match status" value="1"/>
</dbReference>
<dbReference type="GO" id="GO:0016757">
    <property type="term" value="F:glycosyltransferase activity"/>
    <property type="evidence" value="ECO:0007669"/>
    <property type="project" value="UniProtKB-KW"/>
</dbReference>
<accession>A0A7W5YR77</accession>
<evidence type="ECO:0000259" key="3">
    <source>
        <dbReference type="Pfam" id="PF00535"/>
    </source>
</evidence>
<evidence type="ECO:0000313" key="6">
    <source>
        <dbReference type="Proteomes" id="UP000579945"/>
    </source>
</evidence>
<evidence type="ECO:0000256" key="1">
    <source>
        <dbReference type="ARBA" id="ARBA00022676"/>
    </source>
</evidence>
<dbReference type="GeneID" id="95392664"/>
<dbReference type="PANTHER" id="PTHR22916:SF51">
    <property type="entry name" value="GLYCOSYLTRANSFERASE EPSH-RELATED"/>
    <property type="match status" value="1"/>
</dbReference>
<dbReference type="Proteomes" id="UP000579945">
    <property type="component" value="Unassembled WGS sequence"/>
</dbReference>
<dbReference type="SUPFAM" id="SSF53448">
    <property type="entry name" value="Nucleotide-diphospho-sugar transferases"/>
    <property type="match status" value="1"/>
</dbReference>
<keyword evidence="2" id="KW-0808">Transferase</keyword>